<sequence>MATAKSRSRPEREPPNDSEELPAATVAGQARDQVGELTGKEVVGVTSVQPVEEGWLVEVEVLEERRIPSTSDMLALFEAEMDFDGNLLAYRRTKRYPRGRVDGSGS</sequence>
<dbReference type="EMBL" id="JBHUKR010000021">
    <property type="protein sequence ID" value="MFD2420936.1"/>
    <property type="molecule type" value="Genomic_DNA"/>
</dbReference>
<gene>
    <name evidence="2" type="ORF">ACFSXZ_31860</name>
</gene>
<name>A0ABW5G7Q1_9PSEU</name>
<reference evidence="3" key="1">
    <citation type="journal article" date="2019" name="Int. J. Syst. Evol. Microbiol.">
        <title>The Global Catalogue of Microorganisms (GCM) 10K type strain sequencing project: providing services to taxonomists for standard genome sequencing and annotation.</title>
        <authorList>
            <consortium name="The Broad Institute Genomics Platform"/>
            <consortium name="The Broad Institute Genome Sequencing Center for Infectious Disease"/>
            <person name="Wu L."/>
            <person name="Ma J."/>
        </authorList>
    </citation>
    <scope>NUCLEOTIDE SEQUENCE [LARGE SCALE GENOMIC DNA]</scope>
    <source>
        <strain evidence="3">CGMCC 4.7645</strain>
    </source>
</reference>
<comment type="caution">
    <text evidence="2">The sequence shown here is derived from an EMBL/GenBank/DDBJ whole genome shotgun (WGS) entry which is preliminary data.</text>
</comment>
<organism evidence="2 3">
    <name type="scientific">Amycolatopsis pigmentata</name>
    <dbReference type="NCBI Taxonomy" id="450801"/>
    <lineage>
        <taxon>Bacteria</taxon>
        <taxon>Bacillati</taxon>
        <taxon>Actinomycetota</taxon>
        <taxon>Actinomycetes</taxon>
        <taxon>Pseudonocardiales</taxon>
        <taxon>Pseudonocardiaceae</taxon>
        <taxon>Amycolatopsis</taxon>
    </lineage>
</organism>
<evidence type="ECO:0000313" key="2">
    <source>
        <dbReference type="EMBL" id="MFD2420936.1"/>
    </source>
</evidence>
<evidence type="ECO:0000313" key="3">
    <source>
        <dbReference type="Proteomes" id="UP001597417"/>
    </source>
</evidence>
<accession>A0ABW5G7Q1</accession>
<proteinExistence type="predicted"/>
<dbReference type="InterPro" id="IPR008634">
    <property type="entry name" value="Gas-vesicle_GvpO"/>
</dbReference>
<dbReference type="Pfam" id="PF05800">
    <property type="entry name" value="GvpO"/>
    <property type="match status" value="1"/>
</dbReference>
<dbReference type="Proteomes" id="UP001597417">
    <property type="component" value="Unassembled WGS sequence"/>
</dbReference>
<protein>
    <submittedName>
        <fullName evidence="2">Gas vesicle protein</fullName>
    </submittedName>
</protein>
<dbReference type="RefSeq" id="WP_378269246.1">
    <property type="nucleotide sequence ID" value="NZ_JBHUKR010000021.1"/>
</dbReference>
<keyword evidence="3" id="KW-1185">Reference proteome</keyword>
<evidence type="ECO:0000256" key="1">
    <source>
        <dbReference type="SAM" id="MobiDB-lite"/>
    </source>
</evidence>
<feature type="region of interest" description="Disordered" evidence="1">
    <location>
        <begin position="1"/>
        <end position="25"/>
    </location>
</feature>